<dbReference type="GO" id="GO:0000976">
    <property type="term" value="F:transcription cis-regulatory region binding"/>
    <property type="evidence" value="ECO:0007669"/>
    <property type="project" value="TreeGrafter"/>
</dbReference>
<feature type="region of interest" description="Disordered" evidence="1">
    <location>
        <begin position="394"/>
        <end position="493"/>
    </location>
</feature>
<feature type="compositionally biased region" description="Basic residues" evidence="1">
    <location>
        <begin position="1255"/>
        <end position="1278"/>
    </location>
</feature>
<evidence type="ECO:0000313" key="3">
    <source>
        <dbReference type="EMBL" id="CAH1159388.1"/>
    </source>
</evidence>
<feature type="region of interest" description="Disordered" evidence="1">
    <location>
        <begin position="1113"/>
        <end position="1158"/>
    </location>
</feature>
<feature type="compositionally biased region" description="Basic residues" evidence="1">
    <location>
        <begin position="172"/>
        <end position="189"/>
    </location>
</feature>
<feature type="compositionally biased region" description="Low complexity" evidence="1">
    <location>
        <begin position="630"/>
        <end position="652"/>
    </location>
</feature>
<feature type="region of interest" description="Disordered" evidence="1">
    <location>
        <begin position="128"/>
        <end position="189"/>
    </location>
</feature>
<dbReference type="PROSITE" id="PS51038">
    <property type="entry name" value="BAH"/>
    <property type="match status" value="1"/>
</dbReference>
<dbReference type="PANTHER" id="PTHR46576">
    <property type="entry name" value="BROMO ADJACENT HOMOLOGY DOMAIN-CONTAINING 1 PROTEIN"/>
    <property type="match status" value="1"/>
</dbReference>
<evidence type="ECO:0000256" key="1">
    <source>
        <dbReference type="SAM" id="MobiDB-lite"/>
    </source>
</evidence>
<dbReference type="GO" id="GO:0003682">
    <property type="term" value="F:chromatin binding"/>
    <property type="evidence" value="ECO:0007669"/>
    <property type="project" value="InterPro"/>
</dbReference>
<feature type="region of interest" description="Disordered" evidence="1">
    <location>
        <begin position="1019"/>
        <end position="1071"/>
    </location>
</feature>
<keyword evidence="4" id="KW-1185">Reference proteome</keyword>
<dbReference type="PANTHER" id="PTHR46576:SF1">
    <property type="entry name" value="BROMO ADJACENT HOMOLOGY DOMAIN-CONTAINING 1 PROTEIN"/>
    <property type="match status" value="1"/>
</dbReference>
<reference evidence="3" key="1">
    <citation type="submission" date="2022-01" db="EMBL/GenBank/DDBJ databases">
        <authorList>
            <person name="King R."/>
        </authorList>
    </citation>
    <scope>NUCLEOTIDE SEQUENCE</scope>
</reference>
<gene>
    <name evidence="3" type="ORF">PHYEVI_LOCUS2525</name>
</gene>
<feature type="region of interest" description="Disordered" evidence="1">
    <location>
        <begin position="517"/>
        <end position="540"/>
    </location>
</feature>
<feature type="compositionally biased region" description="Basic and acidic residues" evidence="1">
    <location>
        <begin position="394"/>
        <end position="404"/>
    </location>
</feature>
<feature type="compositionally biased region" description="Basic and acidic residues" evidence="1">
    <location>
        <begin position="1113"/>
        <end position="1126"/>
    </location>
</feature>
<feature type="compositionally biased region" description="Low complexity" evidence="1">
    <location>
        <begin position="1019"/>
        <end position="1035"/>
    </location>
</feature>
<organism evidence="3 4">
    <name type="scientific">Phyllotreta striolata</name>
    <name type="common">Striped flea beetle</name>
    <name type="synonym">Crioceris striolata</name>
    <dbReference type="NCBI Taxonomy" id="444603"/>
    <lineage>
        <taxon>Eukaryota</taxon>
        <taxon>Metazoa</taxon>
        <taxon>Ecdysozoa</taxon>
        <taxon>Arthropoda</taxon>
        <taxon>Hexapoda</taxon>
        <taxon>Insecta</taxon>
        <taxon>Pterygota</taxon>
        <taxon>Neoptera</taxon>
        <taxon>Endopterygota</taxon>
        <taxon>Coleoptera</taxon>
        <taxon>Polyphaga</taxon>
        <taxon>Cucujiformia</taxon>
        <taxon>Chrysomeloidea</taxon>
        <taxon>Chrysomelidae</taxon>
        <taxon>Galerucinae</taxon>
        <taxon>Alticini</taxon>
        <taxon>Phyllotreta</taxon>
    </lineage>
</organism>
<feature type="compositionally biased region" description="Low complexity" evidence="1">
    <location>
        <begin position="901"/>
        <end position="913"/>
    </location>
</feature>
<dbReference type="Pfam" id="PF01426">
    <property type="entry name" value="BAH"/>
    <property type="match status" value="1"/>
</dbReference>
<feature type="compositionally biased region" description="Basic residues" evidence="1">
    <location>
        <begin position="218"/>
        <end position="233"/>
    </location>
</feature>
<feature type="compositionally biased region" description="Low complexity" evidence="1">
    <location>
        <begin position="702"/>
        <end position="713"/>
    </location>
</feature>
<feature type="region of interest" description="Disordered" evidence="1">
    <location>
        <begin position="1255"/>
        <end position="1290"/>
    </location>
</feature>
<dbReference type="InterPro" id="IPR001025">
    <property type="entry name" value="BAH_dom"/>
</dbReference>
<dbReference type="GO" id="GO:0045892">
    <property type="term" value="P:negative regulation of DNA-templated transcription"/>
    <property type="evidence" value="ECO:0007669"/>
    <property type="project" value="TreeGrafter"/>
</dbReference>
<dbReference type="InterPro" id="IPR053032">
    <property type="entry name" value="BAH_domain-containing"/>
</dbReference>
<feature type="compositionally biased region" description="Acidic residues" evidence="1">
    <location>
        <begin position="405"/>
        <end position="419"/>
    </location>
</feature>
<dbReference type="OrthoDB" id="1922186at2759"/>
<feature type="region of interest" description="Disordered" evidence="1">
    <location>
        <begin position="737"/>
        <end position="793"/>
    </location>
</feature>
<proteinExistence type="predicted"/>
<dbReference type="GO" id="GO:0031507">
    <property type="term" value="P:heterochromatin formation"/>
    <property type="evidence" value="ECO:0007669"/>
    <property type="project" value="TreeGrafter"/>
</dbReference>
<feature type="compositionally biased region" description="Pro residues" evidence="1">
    <location>
        <begin position="739"/>
        <end position="756"/>
    </location>
</feature>
<feature type="region of interest" description="Disordered" evidence="1">
    <location>
        <begin position="1"/>
        <end position="38"/>
    </location>
</feature>
<dbReference type="Proteomes" id="UP001153712">
    <property type="component" value="Chromosome 11"/>
</dbReference>
<dbReference type="Gene3D" id="2.30.30.490">
    <property type="match status" value="1"/>
</dbReference>
<feature type="compositionally biased region" description="Low complexity" evidence="1">
    <location>
        <begin position="762"/>
        <end position="777"/>
    </location>
</feature>
<feature type="compositionally biased region" description="Basic and acidic residues" evidence="1">
    <location>
        <begin position="474"/>
        <end position="493"/>
    </location>
</feature>
<feature type="compositionally biased region" description="Pro residues" evidence="1">
    <location>
        <begin position="1036"/>
        <end position="1053"/>
    </location>
</feature>
<dbReference type="InterPro" id="IPR043151">
    <property type="entry name" value="BAH_sf"/>
</dbReference>
<sequence length="1564" mass="172961">MKIKQAKMRSIPVKQDPKLLKNPNKNPSVAKKKKLSSLSLNSPVRDTISETISFVIKGKLTPINPVLVHKKIDSIDKKKAAKGRKIDQKTAKIKKEVLKRKSKVQIKTAKNTSAQNICKKKPDKVVVNVVSPSPKGTSKSPNESKLAKNKPKAKEIKPKRIAKIATKDKAKCKSPQKAVKKQTNVKKPNKALIDEDEIKKQQTIEALLKEVNEEIKPRKSKLSKHKSGKSKKKKEQDEVKSEKPLDAVENVLTNQDVPPVVQKAVKSELIETETAPKAELTQPEPAEDTAEIKKEPFSSEEKDEPQEQAVKKKYRKIKTKSNVTVMKKRVPSKGKNKEDTVCKTKLFKFWNGPKRHRVASLNALAKVHCLYENETRGNMLDMIDELSKLPYSAKKDSLKSKIKDEDDDEDDEEEEENNSDESPPPTRVLRSAPGLRGVGKHWEMHETSSSDEDDVAAVKHKPPKPKTAPSKPKQPKEETAEKKQRKPNEPVMDLKDMVVSKRMASLNASAILAASYSAEKRPDKCDSDSSSSAGNSSEEEYFARLAKDIKEEIDEKKDDDAKLIEVRAAPNKKVAVILNQDTDVTITGVYVNSTTRSTHHEGYCSIAGMQYRISATSHTQTAATAVASETLLQSSSSGPDNSNSDSMPSSKSYTPLDALSNMQPPPGPGIQHGHPVQHMGPPQHVLPLPPHQLSPGLRHGCSSAFSSPNSNPAYHHPPLPGEPGFVHAGYYQPAGPLISVPPPHAHGQPPPPPVPPLTKSIPLSDASPASSTTPSLAHEVPPPPPSSNGDSSDSEVIITSVTTAKDNIPTQVHAAPSYRYPPQYTSYQYPYPHPYSYPAVHPPPNPPYSHHDLCYSAGPYGHKWNFRRHLAGTQYYPVPNPPEIYSVSPAGPSQQSQQMVAAPPTSASGSFTSPPGPPPPPTIMETYAGQLESYQPPPPPPHFYPSPPYPPPGSCYTHQPTRTIPYINTYQSSCPCPMQSCPKNVLTGPLTGDSKRSNITSISNESMPLASIALVLPSEPASATGPPSPARGSAGMPPPPSPAGATYQPPPAPTKREARSPVSEADCKLEKKRKARIGKAMVRNNIAANMQQNTMLLMCNPPQDYVKREIESPKETDLDQKSEEAKPLQASCKESEISDVNTQLPVSTEPKEEKTICQQQPLKEEIEESLPIISTVAENVKVKNMKRKLSICPDKPPDLEVPTKKQKTGSYKFLIKRETSTVRINNGKRKLLGDMSSPTGVKIKLRKPLSRRALRLKREASHRKSSNRRRSRAYKAKLKNPASRRAGAKPGEMAPAALDKLFAKNNVERIIESVISDTVRTKQAARSAACAKRARKNVREKATADAKTAVAARRKSKSCEAVATPVPKPVKPKWSNGWMWEGEPFEAKVFLNSDEMTVVRKCYPAMIHQGGDKIVPRDCVLLKAGPRKNDLPFVAKIASLWENPDDGEMMMSLLWYYRPEHTEQGRLPTDQTDEVFASRHKDSNSVACIDDKCYVLTFNEYCRYRKTTKRMEAGIEEALPCIPNPEPYPRSHRQPPMTQISPEMVFFCRRVYDFRQKRIMKNPT</sequence>
<feature type="compositionally biased region" description="Basic and acidic residues" evidence="1">
    <location>
        <begin position="290"/>
        <end position="300"/>
    </location>
</feature>
<name>A0A9P0GUY1_PHYSR</name>
<feature type="region of interest" description="Disordered" evidence="1">
    <location>
        <begin position="212"/>
        <end position="253"/>
    </location>
</feature>
<feature type="compositionally biased region" description="Basic and acidic residues" evidence="1">
    <location>
        <begin position="1054"/>
        <end position="1069"/>
    </location>
</feature>
<accession>A0A9P0GUY1</accession>
<dbReference type="GO" id="GO:0005677">
    <property type="term" value="C:chromatin silencing complex"/>
    <property type="evidence" value="ECO:0007669"/>
    <property type="project" value="TreeGrafter"/>
</dbReference>
<feature type="region of interest" description="Disordered" evidence="1">
    <location>
        <begin position="268"/>
        <end position="315"/>
    </location>
</feature>
<feature type="region of interest" description="Disordered" evidence="1">
    <location>
        <begin position="886"/>
        <end position="925"/>
    </location>
</feature>
<feature type="compositionally biased region" description="Basic and acidic residues" evidence="1">
    <location>
        <begin position="234"/>
        <end position="246"/>
    </location>
</feature>
<feature type="compositionally biased region" description="Basic and acidic residues" evidence="1">
    <location>
        <begin position="518"/>
        <end position="527"/>
    </location>
</feature>
<feature type="region of interest" description="Disordered" evidence="1">
    <location>
        <begin position="630"/>
        <end position="720"/>
    </location>
</feature>
<dbReference type="SMART" id="SM00439">
    <property type="entry name" value="BAH"/>
    <property type="match status" value="1"/>
</dbReference>
<evidence type="ECO:0000313" key="4">
    <source>
        <dbReference type="Proteomes" id="UP001153712"/>
    </source>
</evidence>
<feature type="domain" description="BAH" evidence="2">
    <location>
        <begin position="1412"/>
        <end position="1563"/>
    </location>
</feature>
<feature type="compositionally biased region" description="Low complexity" evidence="1">
    <location>
        <begin position="669"/>
        <end position="686"/>
    </location>
</feature>
<evidence type="ECO:0000259" key="2">
    <source>
        <dbReference type="PROSITE" id="PS51038"/>
    </source>
</evidence>
<protein>
    <recommendedName>
        <fullName evidence="2">BAH domain-containing protein</fullName>
    </recommendedName>
</protein>
<dbReference type="EMBL" id="OU900104">
    <property type="protein sequence ID" value="CAH1159388.1"/>
    <property type="molecule type" value="Genomic_DNA"/>
</dbReference>